<dbReference type="InterPro" id="IPR043197">
    <property type="entry name" value="Plakin"/>
</dbReference>
<name>Q4TAV5_TETNG</name>
<dbReference type="GO" id="GO:0045296">
    <property type="term" value="F:cadherin binding"/>
    <property type="evidence" value="ECO:0007669"/>
    <property type="project" value="TreeGrafter"/>
</dbReference>
<feature type="non-terminal residue" evidence="2">
    <location>
        <position position="1"/>
    </location>
</feature>
<evidence type="ECO:0000256" key="1">
    <source>
        <dbReference type="SAM" id="MobiDB-lite"/>
    </source>
</evidence>
<dbReference type="PANTHER" id="PTHR23169">
    <property type="entry name" value="ENVOPLAKIN"/>
    <property type="match status" value="1"/>
</dbReference>
<proteinExistence type="predicted"/>
<reference evidence="2" key="1">
    <citation type="journal article" date="2004" name="Nature">
        <title>Genome duplication in the teleost fish Tetraodon nigroviridis reveals the early vertebrate proto-karyotype.</title>
        <authorList>
            <person name="Jaillon O."/>
            <person name="Aury J.-M."/>
            <person name="Brunet F."/>
            <person name="Petit J.-L."/>
            <person name="Stange-Thomann N."/>
            <person name="Mauceli E."/>
            <person name="Bouneau L."/>
            <person name="Fischer C."/>
            <person name="Ozouf-Costaz C."/>
            <person name="Bernot A."/>
            <person name="Nicaud S."/>
            <person name="Jaffe D."/>
            <person name="Fisher S."/>
            <person name="Lutfalla G."/>
            <person name="Dossat C."/>
            <person name="Segurens B."/>
            <person name="Dasilva C."/>
            <person name="Salanoubat M."/>
            <person name="Levy M."/>
            <person name="Boudet N."/>
            <person name="Castellano S."/>
            <person name="Anthouard V."/>
            <person name="Jubin C."/>
            <person name="Castelli V."/>
            <person name="Katinka M."/>
            <person name="Vacherie B."/>
            <person name="Biemont C."/>
            <person name="Skalli Z."/>
            <person name="Cattolico L."/>
            <person name="Poulain J."/>
            <person name="De Berardinis V."/>
            <person name="Cruaud C."/>
            <person name="Duprat S."/>
            <person name="Brottier P."/>
            <person name="Coutanceau J.-P."/>
            <person name="Gouzy J."/>
            <person name="Parra G."/>
            <person name="Lardier G."/>
            <person name="Chapple C."/>
            <person name="McKernan K.J."/>
            <person name="McEwan P."/>
            <person name="Bosak S."/>
            <person name="Kellis M."/>
            <person name="Volff J.-N."/>
            <person name="Guigo R."/>
            <person name="Zody M.C."/>
            <person name="Mesirov J."/>
            <person name="Lindblad-Toh K."/>
            <person name="Birren B."/>
            <person name="Nusbaum C."/>
            <person name="Kahn D."/>
            <person name="Robinson-Rechavi M."/>
            <person name="Laudet V."/>
            <person name="Schachter V."/>
            <person name="Quetier F."/>
            <person name="Saurin W."/>
            <person name="Scarpelli C."/>
            <person name="Wincker P."/>
            <person name="Lander E.S."/>
            <person name="Weissenbach J."/>
            <person name="Roest Crollius H."/>
        </authorList>
    </citation>
    <scope>NUCLEOTIDE SEQUENCE [LARGE SCALE GENOMIC DNA]</scope>
</reference>
<feature type="region of interest" description="Disordered" evidence="1">
    <location>
        <begin position="541"/>
        <end position="568"/>
    </location>
</feature>
<gene>
    <name evidence="2" type="ORF">GSTENG00004028001</name>
</gene>
<dbReference type="GO" id="GO:0042060">
    <property type="term" value="P:wound healing"/>
    <property type="evidence" value="ECO:0007669"/>
    <property type="project" value="TreeGrafter"/>
</dbReference>
<dbReference type="GO" id="GO:0005198">
    <property type="term" value="F:structural molecule activity"/>
    <property type="evidence" value="ECO:0007669"/>
    <property type="project" value="TreeGrafter"/>
</dbReference>
<dbReference type="Gene3D" id="1.20.58.60">
    <property type="match status" value="3"/>
</dbReference>
<dbReference type="PANTHER" id="PTHR23169:SF25">
    <property type="entry name" value="MICROTUBULE-ACTIN CROSS-LINKING FACTOR 1, ISOFORMS 1_2_3_4_5"/>
    <property type="match status" value="1"/>
</dbReference>
<dbReference type="CDD" id="cd00176">
    <property type="entry name" value="SPEC"/>
    <property type="match status" value="1"/>
</dbReference>
<dbReference type="GO" id="GO:0005737">
    <property type="term" value="C:cytoplasm"/>
    <property type="evidence" value="ECO:0007669"/>
    <property type="project" value="TreeGrafter"/>
</dbReference>
<feature type="compositionally biased region" description="Basic and acidic residues" evidence="1">
    <location>
        <begin position="544"/>
        <end position="553"/>
    </location>
</feature>
<reference evidence="2" key="2">
    <citation type="submission" date="2004-02" db="EMBL/GenBank/DDBJ databases">
        <authorList>
            <consortium name="Genoscope"/>
            <consortium name="Whitehead Institute Centre for Genome Research"/>
        </authorList>
    </citation>
    <scope>NUCLEOTIDE SEQUENCE</scope>
</reference>
<dbReference type="GO" id="GO:0032886">
    <property type="term" value="P:regulation of microtubule-based process"/>
    <property type="evidence" value="ECO:0007669"/>
    <property type="project" value="TreeGrafter"/>
</dbReference>
<dbReference type="InterPro" id="IPR018159">
    <property type="entry name" value="Spectrin/alpha-actinin"/>
</dbReference>
<sequence length="693" mass="78319">KLHRCVLFLQAELQQLQDQQAQLLQITQSTRALLEQPDSTVPPEEKQRLRVALDQLQTQHQDRLQSCQHRLRKSEALKDELTKFLQEHKSFVAWLEQSEEELRYLGEGETDAQGLKDKLEDHRKQLGEEVICHKADLRFVSISGQKVLDTVQGALEQAGGSNPALCSTSKMVTDKLHDANHRYTGLHTKSAELGSRLYSLLERYQQYQDEVVSLHSWLSTQEQNQSTAKPSGETDPQNLQSMLRQPLLQDELAEHLVQLEKVKRAGRDLVSTVESPSLKAVDILCAADGLEKRFDSLSASVSERAEQLQTAMAQSVSVQEGLRCLLSWLDNLDLKPGPVEATAHAVQDAMTQNQKLRQELLSRQGSVEATRDSVSKLLHSSDAPMDSDLQSALDELTQRYAAAQACQAEWEVELKALLPRLESYERLGSDLQVFTQSRLRALSPVGQPDRSIDDYRQTIEVRRVEVQAELEQETGQLKTFCSLGTGLSQSKAFDNTQILLDNVKERSDEFAHLEDNVRQSFEVSCSGVTFHQIFIVLPPAEPSRSGEVHRPDPDAELSTTEKSSERLRRTPSRHLWHFRCCRNGSIKFLPPERQSLRNGSALLLEIAGDQGKTAISHQPALKHTHDVFFPVSFLVYIKDNLMRFLTDGEAGTQSLNHQLQKHDREDEDVPSKWRTEAEMAAEASDLRDRLKDL</sequence>
<dbReference type="GO" id="GO:0045104">
    <property type="term" value="P:intermediate filament cytoskeleton organization"/>
    <property type="evidence" value="ECO:0007669"/>
    <property type="project" value="InterPro"/>
</dbReference>
<dbReference type="GO" id="GO:0005874">
    <property type="term" value="C:microtubule"/>
    <property type="evidence" value="ECO:0007669"/>
    <property type="project" value="TreeGrafter"/>
</dbReference>
<dbReference type="EMBL" id="CAAE01007246">
    <property type="protein sequence ID" value="CAF89977.1"/>
    <property type="molecule type" value="Genomic_DNA"/>
</dbReference>
<dbReference type="SUPFAM" id="SSF46966">
    <property type="entry name" value="Spectrin repeat"/>
    <property type="match status" value="3"/>
</dbReference>
<dbReference type="AlphaFoldDB" id="Q4TAV5"/>
<dbReference type="GO" id="GO:0051893">
    <property type="term" value="P:regulation of focal adhesion assembly"/>
    <property type="evidence" value="ECO:0007669"/>
    <property type="project" value="TreeGrafter"/>
</dbReference>
<dbReference type="OrthoDB" id="8950984at2759"/>
<protein>
    <submittedName>
        <fullName evidence="2">Chromosome undetermined SCAF7246, whole genome shotgun sequence</fullName>
    </submittedName>
</protein>
<dbReference type="SMART" id="SM00150">
    <property type="entry name" value="SPEC"/>
    <property type="match status" value="3"/>
</dbReference>
<dbReference type="GO" id="GO:0016020">
    <property type="term" value="C:membrane"/>
    <property type="evidence" value="ECO:0007669"/>
    <property type="project" value="TreeGrafter"/>
</dbReference>
<accession>Q4TAV5</accession>
<dbReference type="GO" id="GO:0015629">
    <property type="term" value="C:actin cytoskeleton"/>
    <property type="evidence" value="ECO:0007669"/>
    <property type="project" value="TreeGrafter"/>
</dbReference>
<dbReference type="GO" id="GO:0005882">
    <property type="term" value="C:intermediate filament"/>
    <property type="evidence" value="ECO:0007669"/>
    <property type="project" value="TreeGrafter"/>
</dbReference>
<dbReference type="KEGG" id="tng:GSTEN00004028G001"/>
<evidence type="ECO:0000313" key="2">
    <source>
        <dbReference type="EMBL" id="CAF89977.1"/>
    </source>
</evidence>
<organism evidence="2">
    <name type="scientific">Tetraodon nigroviridis</name>
    <name type="common">Spotted green pufferfish</name>
    <name type="synonym">Chelonodon nigroviridis</name>
    <dbReference type="NCBI Taxonomy" id="99883"/>
    <lineage>
        <taxon>Eukaryota</taxon>
        <taxon>Metazoa</taxon>
        <taxon>Chordata</taxon>
        <taxon>Craniata</taxon>
        <taxon>Vertebrata</taxon>
        <taxon>Euteleostomi</taxon>
        <taxon>Actinopterygii</taxon>
        <taxon>Neopterygii</taxon>
        <taxon>Teleostei</taxon>
        <taxon>Neoteleostei</taxon>
        <taxon>Acanthomorphata</taxon>
        <taxon>Eupercaria</taxon>
        <taxon>Tetraodontiformes</taxon>
        <taxon>Tetradontoidea</taxon>
        <taxon>Tetraodontidae</taxon>
        <taxon>Tetraodon</taxon>
    </lineage>
</organism>